<accession>A0A553H0Z3</accession>
<gene>
    <name evidence="2" type="ORF">FM069_06670</name>
</gene>
<comment type="caution">
    <text evidence="2">The sequence shown here is derived from an EMBL/GenBank/DDBJ whole genome shotgun (WGS) entry which is preliminary data.</text>
</comment>
<reference evidence="2 3" key="1">
    <citation type="submission" date="2019-07" db="EMBL/GenBank/DDBJ databases">
        <title>Pseudomonas mangiferae sp. nov., isolated from bark of mango tree in Thailand.</title>
        <authorList>
            <person name="Srisuk N."/>
            <person name="Anurat P."/>
        </authorList>
    </citation>
    <scope>NUCLEOTIDE SEQUENCE [LARGE SCALE GENOMIC DNA]</scope>
    <source>
        <strain evidence="2 3">DMKU_BBB3-04</strain>
    </source>
</reference>
<feature type="transmembrane region" description="Helical" evidence="1">
    <location>
        <begin position="76"/>
        <end position="96"/>
    </location>
</feature>
<dbReference type="OrthoDB" id="5516623at2"/>
<keyword evidence="1" id="KW-0812">Transmembrane</keyword>
<feature type="transmembrane region" description="Helical" evidence="1">
    <location>
        <begin position="215"/>
        <end position="234"/>
    </location>
</feature>
<sequence length="266" mass="28326">MNDVLSQNPYAAPGSALQEQPDQAAVPTISEALARRYDFQIGALMSEAWALVSGTKGIIIGGLVVMYVALWALMSLLSMLGMVGFAGVMGIGMLGGGASSGVALLALVFGFLVFTLLSTAIAYPFMAGITMVGIRRAAGQPVRFNELFNHFGRTVPVIVAALLMTLLTVIGYLLFVIPGIYLALSYVLAIPLVVERGLSPWQAMEASRKAVGQHWFKVLGLFLVVSVVMMVSAIPFGIGLIWTFPFAVLTLGVLYRIIFGVLPAPR</sequence>
<feature type="transmembrane region" description="Helical" evidence="1">
    <location>
        <begin position="240"/>
        <end position="262"/>
    </location>
</feature>
<name>A0A553H0Z3_9PSED</name>
<evidence type="ECO:0008006" key="4">
    <source>
        <dbReference type="Google" id="ProtNLM"/>
    </source>
</evidence>
<dbReference type="PANTHER" id="PTHR40076:SF1">
    <property type="entry name" value="MEMBRANE PROTEIN"/>
    <property type="match status" value="1"/>
</dbReference>
<dbReference type="PANTHER" id="PTHR40076">
    <property type="entry name" value="MEMBRANE PROTEIN-RELATED"/>
    <property type="match status" value="1"/>
</dbReference>
<feature type="transmembrane region" description="Helical" evidence="1">
    <location>
        <begin position="147"/>
        <end position="166"/>
    </location>
</feature>
<dbReference type="InterPro" id="IPR010380">
    <property type="entry name" value="DUF975"/>
</dbReference>
<feature type="transmembrane region" description="Helical" evidence="1">
    <location>
        <begin position="102"/>
        <end position="126"/>
    </location>
</feature>
<dbReference type="Proteomes" id="UP000315235">
    <property type="component" value="Unassembled WGS sequence"/>
</dbReference>
<keyword evidence="1" id="KW-0472">Membrane</keyword>
<feature type="transmembrane region" description="Helical" evidence="1">
    <location>
        <begin position="172"/>
        <end position="194"/>
    </location>
</feature>
<keyword evidence="1" id="KW-1133">Transmembrane helix</keyword>
<dbReference type="EMBL" id="VJOY01000004">
    <property type="protein sequence ID" value="TRX75416.1"/>
    <property type="molecule type" value="Genomic_DNA"/>
</dbReference>
<dbReference type="RefSeq" id="WP_143487508.1">
    <property type="nucleotide sequence ID" value="NZ_VJOY01000004.1"/>
</dbReference>
<evidence type="ECO:0000256" key="1">
    <source>
        <dbReference type="SAM" id="Phobius"/>
    </source>
</evidence>
<proteinExistence type="predicted"/>
<feature type="transmembrane region" description="Helical" evidence="1">
    <location>
        <begin position="48"/>
        <end position="69"/>
    </location>
</feature>
<dbReference type="AlphaFoldDB" id="A0A553H0Z3"/>
<keyword evidence="3" id="KW-1185">Reference proteome</keyword>
<protein>
    <recommendedName>
        <fullName evidence="4">Integral membrane protein</fullName>
    </recommendedName>
</protein>
<organism evidence="2 3">
    <name type="scientific">Pseudomonas mangiferae</name>
    <dbReference type="NCBI Taxonomy" id="2593654"/>
    <lineage>
        <taxon>Bacteria</taxon>
        <taxon>Pseudomonadati</taxon>
        <taxon>Pseudomonadota</taxon>
        <taxon>Gammaproteobacteria</taxon>
        <taxon>Pseudomonadales</taxon>
        <taxon>Pseudomonadaceae</taxon>
        <taxon>Pseudomonas</taxon>
    </lineage>
</organism>
<evidence type="ECO:0000313" key="3">
    <source>
        <dbReference type="Proteomes" id="UP000315235"/>
    </source>
</evidence>
<evidence type="ECO:0000313" key="2">
    <source>
        <dbReference type="EMBL" id="TRX75416.1"/>
    </source>
</evidence>